<evidence type="ECO:0000256" key="2">
    <source>
        <dbReference type="ARBA" id="ARBA00022475"/>
    </source>
</evidence>
<feature type="domain" description="ABC3 transporter permease C-terminal" evidence="8">
    <location>
        <begin position="245"/>
        <end position="366"/>
    </location>
</feature>
<comment type="caution">
    <text evidence="9">The sequence shown here is derived from an EMBL/GenBank/DDBJ whole genome shotgun (WGS) entry which is preliminary data.</text>
</comment>
<feature type="domain" description="ABC3 transporter permease C-terminal" evidence="8">
    <location>
        <begin position="589"/>
        <end position="687"/>
    </location>
</feature>
<sequence length="701" mass="77772">MKIRRKIPHTSAVRELSDTYYRENRRQNHVFIAAAAMSVFLLYTAFSLAYGKIHSDCLIDLRGMGTAGTAAFGDIWTGDLIWVDPVAYEKMLKPAYTDIVGNYPEKEEEIMLSADSLSLMGIENPSPGMTLEMDVLPSGREDGEPVSVSFILSGYYTDYADDSVREEEGYVSRAFLDRLDIPVFPADKVMAVSDPSRERTDIETMLYSDLTMEYEAQQVFAENPMITQSIEGVFGSVPIAAGCGILVILCAFLLIFNVVSITMARSVQQYGLLTILGASGRQLCTIAFRQNLRNIIIGIFTGSACGLLFVKLFLPFILQRLFMKGLGRSDVSAFYPLLLCGAAILTFAVAFTASAAAVRRAVKMNPVESVRYTGVSAEYTSAIKKQSRTVGRFLLPSLAWRNLSRSRRRLFISLFSLLTGCVTALCAAVIMTGTDLTNKIKENPDFQFGILSGITRFPEDVPVKINDSTPVLSQTLLDSVFETDGIDRDTFSIASGSYAVIDFQTDASLLPRRKSLDAPETGIAFATLQIVSDSFVKELEKYVDSFGLSVDMETFRQGNGCILLHYNELSEELMRQAGDVTGMPVHFYYTNTLFAMSSVRKRELAIMQGLGLTSVQLKKMLFLEGMEYWFILMASVSAVGSAVIWGLAKAIRTKLFYFRFSYPWETLCILALTLASVCVLSAWIIYRQNREFEGELKKGVG</sequence>
<evidence type="ECO:0000256" key="6">
    <source>
        <dbReference type="ARBA" id="ARBA00038076"/>
    </source>
</evidence>
<keyword evidence="4 7" id="KW-1133">Transmembrane helix</keyword>
<dbReference type="PANTHER" id="PTHR30572">
    <property type="entry name" value="MEMBRANE COMPONENT OF TRANSPORTER-RELATED"/>
    <property type="match status" value="1"/>
</dbReference>
<dbReference type="EMBL" id="JAJEQX010000007">
    <property type="protein sequence ID" value="MCC2253893.1"/>
    <property type="molecule type" value="Genomic_DNA"/>
</dbReference>
<feature type="transmembrane region" description="Helical" evidence="7">
    <location>
        <begin position="628"/>
        <end position="647"/>
    </location>
</feature>
<dbReference type="Proteomes" id="UP001198151">
    <property type="component" value="Unassembled WGS sequence"/>
</dbReference>
<evidence type="ECO:0000259" key="8">
    <source>
        <dbReference type="Pfam" id="PF02687"/>
    </source>
</evidence>
<accession>A0ABS8FV18</accession>
<feature type="transmembrane region" description="Helical" evidence="7">
    <location>
        <begin position="334"/>
        <end position="358"/>
    </location>
</feature>
<gene>
    <name evidence="9" type="ORF">LKD70_05500</name>
</gene>
<proteinExistence type="inferred from homology"/>
<evidence type="ECO:0000313" key="10">
    <source>
        <dbReference type="Proteomes" id="UP001198151"/>
    </source>
</evidence>
<keyword evidence="10" id="KW-1185">Reference proteome</keyword>
<keyword evidence="3 7" id="KW-0812">Transmembrane</keyword>
<evidence type="ECO:0000256" key="3">
    <source>
        <dbReference type="ARBA" id="ARBA00022692"/>
    </source>
</evidence>
<feature type="transmembrane region" description="Helical" evidence="7">
    <location>
        <begin position="667"/>
        <end position="686"/>
    </location>
</feature>
<comment type="subcellular location">
    <subcellularLocation>
        <location evidence="1">Cell membrane</location>
        <topology evidence="1">Multi-pass membrane protein</topology>
    </subcellularLocation>
</comment>
<feature type="transmembrane region" description="Helical" evidence="7">
    <location>
        <begin position="410"/>
        <end position="431"/>
    </location>
</feature>
<keyword evidence="5 7" id="KW-0472">Membrane</keyword>
<comment type="similarity">
    <text evidence="6">Belongs to the ABC-4 integral membrane protein family.</text>
</comment>
<dbReference type="RefSeq" id="WP_227707036.1">
    <property type="nucleotide sequence ID" value="NZ_JAJEQX010000007.1"/>
</dbReference>
<dbReference type="Pfam" id="PF02687">
    <property type="entry name" value="FtsX"/>
    <property type="match status" value="2"/>
</dbReference>
<evidence type="ECO:0000313" key="9">
    <source>
        <dbReference type="EMBL" id="MCC2253893.1"/>
    </source>
</evidence>
<protein>
    <submittedName>
        <fullName evidence="9">ABC transporter permease</fullName>
    </submittedName>
</protein>
<dbReference type="InterPro" id="IPR050250">
    <property type="entry name" value="Macrolide_Exporter_MacB"/>
</dbReference>
<organism evidence="9 10">
    <name type="scientific">Ruminococcus turbiniformis</name>
    <dbReference type="NCBI Taxonomy" id="2881258"/>
    <lineage>
        <taxon>Bacteria</taxon>
        <taxon>Bacillati</taxon>
        <taxon>Bacillota</taxon>
        <taxon>Clostridia</taxon>
        <taxon>Eubacteriales</taxon>
        <taxon>Oscillospiraceae</taxon>
        <taxon>Ruminococcus</taxon>
    </lineage>
</organism>
<evidence type="ECO:0000256" key="5">
    <source>
        <dbReference type="ARBA" id="ARBA00023136"/>
    </source>
</evidence>
<evidence type="ECO:0000256" key="1">
    <source>
        <dbReference type="ARBA" id="ARBA00004651"/>
    </source>
</evidence>
<dbReference type="InterPro" id="IPR003838">
    <property type="entry name" value="ABC3_permease_C"/>
</dbReference>
<dbReference type="PANTHER" id="PTHR30572:SF4">
    <property type="entry name" value="ABC TRANSPORTER PERMEASE YTRF"/>
    <property type="match status" value="1"/>
</dbReference>
<reference evidence="9 10" key="1">
    <citation type="submission" date="2021-10" db="EMBL/GenBank/DDBJ databases">
        <title>Anaerobic single-cell dispensing facilitates the cultivation of human gut bacteria.</title>
        <authorList>
            <person name="Afrizal A."/>
        </authorList>
    </citation>
    <scope>NUCLEOTIDE SEQUENCE [LARGE SCALE GENOMIC DNA]</scope>
    <source>
        <strain evidence="9 10">CLA-AA-H200</strain>
    </source>
</reference>
<keyword evidence="2" id="KW-1003">Cell membrane</keyword>
<evidence type="ECO:0000256" key="7">
    <source>
        <dbReference type="SAM" id="Phobius"/>
    </source>
</evidence>
<feature type="transmembrane region" description="Helical" evidence="7">
    <location>
        <begin position="295"/>
        <end position="314"/>
    </location>
</feature>
<name>A0ABS8FV18_9FIRM</name>
<feature type="transmembrane region" description="Helical" evidence="7">
    <location>
        <begin position="233"/>
        <end position="256"/>
    </location>
</feature>
<evidence type="ECO:0000256" key="4">
    <source>
        <dbReference type="ARBA" id="ARBA00022989"/>
    </source>
</evidence>
<feature type="transmembrane region" description="Helical" evidence="7">
    <location>
        <begin position="30"/>
        <end position="50"/>
    </location>
</feature>